<evidence type="ECO:0000313" key="2">
    <source>
        <dbReference type="Proteomes" id="UP001175261"/>
    </source>
</evidence>
<evidence type="ECO:0008006" key="3">
    <source>
        <dbReference type="Google" id="ProtNLM"/>
    </source>
</evidence>
<organism evidence="1 2">
    <name type="scientific">Sarocladium strictum</name>
    <name type="common">Black bundle disease fungus</name>
    <name type="synonym">Acremonium strictum</name>
    <dbReference type="NCBI Taxonomy" id="5046"/>
    <lineage>
        <taxon>Eukaryota</taxon>
        <taxon>Fungi</taxon>
        <taxon>Dikarya</taxon>
        <taxon>Ascomycota</taxon>
        <taxon>Pezizomycotina</taxon>
        <taxon>Sordariomycetes</taxon>
        <taxon>Hypocreomycetidae</taxon>
        <taxon>Hypocreales</taxon>
        <taxon>Sarocladiaceae</taxon>
        <taxon>Sarocladium</taxon>
    </lineage>
</organism>
<evidence type="ECO:0000313" key="1">
    <source>
        <dbReference type="EMBL" id="KAK0384201.1"/>
    </source>
</evidence>
<reference evidence="1" key="1">
    <citation type="submission" date="2022-10" db="EMBL/GenBank/DDBJ databases">
        <title>Determination and structural analysis of whole genome sequence of Sarocladium strictum F4-1.</title>
        <authorList>
            <person name="Hu L."/>
            <person name="Jiang Y."/>
        </authorList>
    </citation>
    <scope>NUCLEOTIDE SEQUENCE</scope>
    <source>
        <strain evidence="1">F4-1</strain>
    </source>
</reference>
<keyword evidence="2" id="KW-1185">Reference proteome</keyword>
<accession>A0AA39GBR0</accession>
<dbReference type="Gene3D" id="3.40.50.1820">
    <property type="entry name" value="alpha/beta hydrolase"/>
    <property type="match status" value="1"/>
</dbReference>
<dbReference type="AlphaFoldDB" id="A0AA39GBR0"/>
<gene>
    <name evidence="1" type="ORF">NLU13_8289</name>
</gene>
<dbReference type="Proteomes" id="UP001175261">
    <property type="component" value="Unassembled WGS sequence"/>
</dbReference>
<comment type="caution">
    <text evidence="1">The sequence shown here is derived from an EMBL/GenBank/DDBJ whole genome shotgun (WGS) entry which is preliminary data.</text>
</comment>
<sequence>MNPDEIQEFLQSIADGLRPPFTPILHNPSEAGLEYDDVFFPAEDGVPLEAWYIPCKGSHRIIIVNHPLRFNRSGYPSHLQPWDDFCGGTACGNDFEINFIPDLKILHDARYNVLAYDMRNLGLSGTAHAGFCTSGWGESRDVIGSLNYIRSHEATKHMEIGLFSRCLGANATFFAMARRPEAFKDVRCVVAPQPLTTVTFIAKAMRGLGIDLKYLEDLDEKMKRTTSIGLADRAVIPKMKHVRTPTFIYQVRDDALTTPDDVQSIYDAIPIKEKELMWIEGTISRWKGYSYFQEHPEPILEWFAKYMP</sequence>
<proteinExistence type="predicted"/>
<dbReference type="EMBL" id="JAPDFR010000008">
    <property type="protein sequence ID" value="KAK0384201.1"/>
    <property type="molecule type" value="Genomic_DNA"/>
</dbReference>
<dbReference type="InterPro" id="IPR029058">
    <property type="entry name" value="AB_hydrolase_fold"/>
</dbReference>
<dbReference type="SUPFAM" id="SSF53474">
    <property type="entry name" value="alpha/beta-Hydrolases"/>
    <property type="match status" value="1"/>
</dbReference>
<protein>
    <recommendedName>
        <fullName evidence="3">Gibberellin biosynthesis-related</fullName>
    </recommendedName>
</protein>
<name>A0AA39GBR0_SARSR</name>